<reference evidence="4" key="1">
    <citation type="journal article" date="2019" name="Int. J. Syst. Evol. Microbiol.">
        <title>The Global Catalogue of Microorganisms (GCM) 10K type strain sequencing project: providing services to taxonomists for standard genome sequencing and annotation.</title>
        <authorList>
            <consortium name="The Broad Institute Genomics Platform"/>
            <consortium name="The Broad Institute Genome Sequencing Center for Infectious Disease"/>
            <person name="Wu L."/>
            <person name="Ma J."/>
        </authorList>
    </citation>
    <scope>NUCLEOTIDE SEQUENCE [LARGE SCALE GENOMIC DNA]</scope>
    <source>
        <strain evidence="4">LMG 29894</strain>
    </source>
</reference>
<feature type="signal peptide" evidence="2">
    <location>
        <begin position="1"/>
        <end position="22"/>
    </location>
</feature>
<keyword evidence="2" id="KW-0732">Signal</keyword>
<dbReference type="Proteomes" id="UP001595791">
    <property type="component" value="Unassembled WGS sequence"/>
</dbReference>
<evidence type="ECO:0000256" key="2">
    <source>
        <dbReference type="SAM" id="SignalP"/>
    </source>
</evidence>
<name>A0ABV8MPV2_9NEIS</name>
<keyword evidence="4" id="KW-1185">Reference proteome</keyword>
<protein>
    <submittedName>
        <fullName evidence="3">Uncharacterized protein</fullName>
    </submittedName>
</protein>
<evidence type="ECO:0000256" key="1">
    <source>
        <dbReference type="SAM" id="MobiDB-lite"/>
    </source>
</evidence>
<feature type="region of interest" description="Disordered" evidence="1">
    <location>
        <begin position="26"/>
        <end position="99"/>
    </location>
</feature>
<feature type="chain" id="PRO_5045062323" evidence="2">
    <location>
        <begin position="23"/>
        <end position="99"/>
    </location>
</feature>
<dbReference type="RefSeq" id="WP_378163034.1">
    <property type="nucleotide sequence ID" value="NZ_JBHSBU010000001.1"/>
</dbReference>
<comment type="caution">
    <text evidence="3">The sequence shown here is derived from an EMBL/GenBank/DDBJ whole genome shotgun (WGS) entry which is preliminary data.</text>
</comment>
<evidence type="ECO:0000313" key="3">
    <source>
        <dbReference type="EMBL" id="MFC4159359.1"/>
    </source>
</evidence>
<dbReference type="EMBL" id="JBHSBU010000001">
    <property type="protein sequence ID" value="MFC4159359.1"/>
    <property type="molecule type" value="Genomic_DNA"/>
</dbReference>
<organism evidence="3 4">
    <name type="scientific">Chitinimonas lacunae</name>
    <dbReference type="NCBI Taxonomy" id="1963018"/>
    <lineage>
        <taxon>Bacteria</taxon>
        <taxon>Pseudomonadati</taxon>
        <taxon>Pseudomonadota</taxon>
        <taxon>Betaproteobacteria</taxon>
        <taxon>Neisseriales</taxon>
        <taxon>Chitinibacteraceae</taxon>
        <taxon>Chitinimonas</taxon>
    </lineage>
</organism>
<gene>
    <name evidence="3" type="ORF">ACFOW7_08310</name>
</gene>
<evidence type="ECO:0000313" key="4">
    <source>
        <dbReference type="Proteomes" id="UP001595791"/>
    </source>
</evidence>
<proteinExistence type="predicted"/>
<feature type="compositionally biased region" description="Pro residues" evidence="1">
    <location>
        <begin position="33"/>
        <end position="49"/>
    </location>
</feature>
<accession>A0ABV8MPV2</accession>
<sequence>MPKRLSALFLPLALLLCTLSQAAEPQVANGPVPGSPTKPGKPPYDPVPTPDKDPTPPEPPDETTPGSGMPTGRGPRASCSPILQLLGLGPVTCPSKSIR</sequence>